<evidence type="ECO:0000313" key="4">
    <source>
        <dbReference type="Proteomes" id="UP001169760"/>
    </source>
</evidence>
<dbReference type="AlphaFoldDB" id="A0AAW7XAL4"/>
<keyword evidence="1" id="KW-0732">Signal</keyword>
<evidence type="ECO:0000259" key="2">
    <source>
        <dbReference type="Pfam" id="PF12151"/>
    </source>
</evidence>
<name>A0AAW7XAL4_9GAMM</name>
<evidence type="ECO:0000256" key="1">
    <source>
        <dbReference type="SAM" id="SignalP"/>
    </source>
</evidence>
<protein>
    <submittedName>
        <fullName evidence="3">Mannan-binding lectin</fullName>
    </submittedName>
</protein>
<sequence length="484" mass="53292">MKLSKLLLSLCLAVVSIHQANAASGNKTLSNADQVKNCSFAKANNWWQATYATLPSAVANNPTTGDPEFCEFYQFSQDWFLYLISPSPTKNLANWQDPKQFPLLETSGTDSCDNDVPKNAFNVRTVKSTDAKEDFVIPERIDQAGHNVYAIYDQQGNIVFYEVRFSINLCDYKKIQMKNNFPGKTAELKMAWRVLTKNDSKDNFYHMEATISGKPYLLGLVGWHIVVAADNHPEMVWMTLDHKSNAVECTKIAASQNAYDFTSAACAQNAADCNNLNQTLKSTAITLPSTVQPNDICQQFKYGTLEGQPITTKDGLNIALVKKLNGELQSLFTQPKLPKSLAVWKHYQVTGALWISDINKDSSDTTNQRGSLELANTVMETEFQGTAGQANSATNCFACHNYSATQSNTSTSAGLSHIFDDIIAGQQCRDVQSSVTINSQPQAQTQCPTTCKTAGALKWNGQWTNQDAKTGKQLPMTVCGCCPN</sequence>
<dbReference type="EMBL" id="JAUOPB010000009">
    <property type="protein sequence ID" value="MDO6423394.1"/>
    <property type="molecule type" value="Genomic_DNA"/>
</dbReference>
<dbReference type="Pfam" id="PF12151">
    <property type="entry name" value="MVL"/>
    <property type="match status" value="1"/>
</dbReference>
<organism evidence="3 4">
    <name type="scientific">Saccharophagus degradans</name>
    <dbReference type="NCBI Taxonomy" id="86304"/>
    <lineage>
        <taxon>Bacteria</taxon>
        <taxon>Pseudomonadati</taxon>
        <taxon>Pseudomonadota</taxon>
        <taxon>Gammaproteobacteria</taxon>
        <taxon>Cellvibrionales</taxon>
        <taxon>Cellvibrionaceae</taxon>
        <taxon>Saccharophagus</taxon>
    </lineage>
</organism>
<proteinExistence type="predicted"/>
<dbReference type="RefSeq" id="WP_216065554.1">
    <property type="nucleotide sequence ID" value="NZ_CP123764.1"/>
</dbReference>
<dbReference type="InterPro" id="IPR021992">
    <property type="entry name" value="MVL"/>
</dbReference>
<comment type="caution">
    <text evidence="3">The sequence shown here is derived from an EMBL/GenBank/DDBJ whole genome shotgun (WGS) entry which is preliminary data.</text>
</comment>
<accession>A0AAW7XAL4</accession>
<gene>
    <name evidence="3" type="ORF">Q4521_13015</name>
</gene>
<reference evidence="3" key="1">
    <citation type="submission" date="2023-07" db="EMBL/GenBank/DDBJ databases">
        <title>Genome content predicts the carbon catabolic preferences of heterotrophic bacteria.</title>
        <authorList>
            <person name="Gralka M."/>
        </authorList>
    </citation>
    <scope>NUCLEOTIDE SEQUENCE</scope>
    <source>
        <strain evidence="3">I3M17_2</strain>
    </source>
</reference>
<evidence type="ECO:0000313" key="3">
    <source>
        <dbReference type="EMBL" id="MDO6423394.1"/>
    </source>
</evidence>
<feature type="signal peptide" evidence="1">
    <location>
        <begin position="1"/>
        <end position="22"/>
    </location>
</feature>
<dbReference type="Proteomes" id="UP001169760">
    <property type="component" value="Unassembled WGS sequence"/>
</dbReference>
<feature type="domain" description="Mannan-binding protein" evidence="2">
    <location>
        <begin position="440"/>
        <end position="481"/>
    </location>
</feature>
<feature type="chain" id="PRO_5044003957" evidence="1">
    <location>
        <begin position="23"/>
        <end position="484"/>
    </location>
</feature>